<keyword evidence="1" id="KW-0175">Coiled coil</keyword>
<dbReference type="SUPFAM" id="SSF102848">
    <property type="entry name" value="NSFL1 (p97 ATPase) cofactor p47, SEP domain"/>
    <property type="match status" value="1"/>
</dbReference>
<feature type="non-terminal residue" evidence="3">
    <location>
        <position position="351"/>
    </location>
</feature>
<dbReference type="InterPro" id="IPR036241">
    <property type="entry name" value="NSFL1C_SEP_dom_sf"/>
</dbReference>
<accession>A0A813LKX6</accession>
<evidence type="ECO:0000256" key="2">
    <source>
        <dbReference type="SAM" id="MobiDB-lite"/>
    </source>
</evidence>
<dbReference type="GO" id="GO:0043161">
    <property type="term" value="P:proteasome-mediated ubiquitin-dependent protein catabolic process"/>
    <property type="evidence" value="ECO:0007669"/>
    <property type="project" value="TreeGrafter"/>
</dbReference>
<proteinExistence type="predicted"/>
<dbReference type="GO" id="GO:0043130">
    <property type="term" value="F:ubiquitin binding"/>
    <property type="evidence" value="ECO:0007669"/>
    <property type="project" value="TreeGrafter"/>
</dbReference>
<dbReference type="AlphaFoldDB" id="A0A813LKX6"/>
<dbReference type="PANTHER" id="PTHR23333:SF4">
    <property type="entry name" value="UBX DOMAIN-CONTAINING PROTEIN 11"/>
    <property type="match status" value="1"/>
</dbReference>
<evidence type="ECO:0000313" key="4">
    <source>
        <dbReference type="Proteomes" id="UP000626109"/>
    </source>
</evidence>
<reference evidence="3" key="1">
    <citation type="submission" date="2021-02" db="EMBL/GenBank/DDBJ databases">
        <authorList>
            <person name="Dougan E. K."/>
            <person name="Rhodes N."/>
            <person name="Thang M."/>
            <person name="Chan C."/>
        </authorList>
    </citation>
    <scope>NUCLEOTIDE SEQUENCE</scope>
</reference>
<gene>
    <name evidence="3" type="ORF">PGLA2088_LOCUS47602</name>
</gene>
<protein>
    <recommendedName>
        <fullName evidence="5">SEP domain-containing protein</fullName>
    </recommendedName>
</protein>
<comment type="caution">
    <text evidence="3">The sequence shown here is derived from an EMBL/GenBank/DDBJ whole genome shotgun (WGS) entry which is preliminary data.</text>
</comment>
<dbReference type="Proteomes" id="UP000626109">
    <property type="component" value="Unassembled WGS sequence"/>
</dbReference>
<evidence type="ECO:0008006" key="5">
    <source>
        <dbReference type="Google" id="ProtNLM"/>
    </source>
</evidence>
<dbReference type="PANTHER" id="PTHR23333">
    <property type="entry name" value="UBX DOMAIN CONTAINING PROTEIN"/>
    <property type="match status" value="1"/>
</dbReference>
<evidence type="ECO:0000256" key="1">
    <source>
        <dbReference type="SAM" id="Coils"/>
    </source>
</evidence>
<dbReference type="EMBL" id="CAJNNW010036503">
    <property type="protein sequence ID" value="CAE8734983.1"/>
    <property type="molecule type" value="Genomic_DNA"/>
</dbReference>
<evidence type="ECO:0000313" key="3">
    <source>
        <dbReference type="EMBL" id="CAE8734983.1"/>
    </source>
</evidence>
<organism evidence="3 4">
    <name type="scientific">Polarella glacialis</name>
    <name type="common">Dinoflagellate</name>
    <dbReference type="NCBI Taxonomy" id="89957"/>
    <lineage>
        <taxon>Eukaryota</taxon>
        <taxon>Sar</taxon>
        <taxon>Alveolata</taxon>
        <taxon>Dinophyceae</taxon>
        <taxon>Suessiales</taxon>
        <taxon>Suessiaceae</taxon>
        <taxon>Polarella</taxon>
    </lineage>
</organism>
<feature type="coiled-coil region" evidence="1">
    <location>
        <begin position="26"/>
        <end position="60"/>
    </location>
</feature>
<feature type="region of interest" description="Disordered" evidence="2">
    <location>
        <begin position="258"/>
        <end position="278"/>
    </location>
</feature>
<feature type="non-terminal residue" evidence="3">
    <location>
        <position position="1"/>
    </location>
</feature>
<sequence>PLRAAGAAALAGRSDDSLVASMAARLSQVEQLNQHLSAKLAKQSQEMDALRAQLEVHTAAPGVSEAFCLENQRLRSQVEGMSKFLAEYGLTWVPRHPGNEDQDSAGAEPAPGFASKASFGLAEARVPAGGVSVDIQVLDARVQSLNAIWEQERPQVVSQRVGGAVRAQLATACPGDELPVTFFGDGVKLADHAFFPFDSRPAQTLIRHILDGHLPRLLKDDHPDGVLLKIIDRVGHTYSAWLQEFARSDPDLADGGERLRQKGDSSSRLNGDEKSPGERLLSKLPERVIRGGRVCEVRGAIAQRLGVTPGVSSAALRSTSAPASRGLRSAFTEVSLLEAAREASAPVARLQ</sequence>
<name>A0A813LKX6_POLGL</name>